<evidence type="ECO:0000256" key="6">
    <source>
        <dbReference type="ARBA" id="ARBA00023136"/>
    </source>
</evidence>
<dbReference type="PANTHER" id="PTHR43744:SF12">
    <property type="entry name" value="ABC TRANSPORTER PERMEASE PROTEIN MG189-RELATED"/>
    <property type="match status" value="1"/>
</dbReference>
<dbReference type="EMBL" id="FRAC01000017">
    <property type="protein sequence ID" value="SHK78032.1"/>
    <property type="molecule type" value="Genomic_DNA"/>
</dbReference>
<dbReference type="PROSITE" id="PS50928">
    <property type="entry name" value="ABC_TM1"/>
    <property type="match status" value="1"/>
</dbReference>
<dbReference type="GO" id="GO:0005886">
    <property type="term" value="C:plasma membrane"/>
    <property type="evidence" value="ECO:0007669"/>
    <property type="project" value="UniProtKB-SubCell"/>
</dbReference>
<evidence type="ECO:0000313" key="9">
    <source>
        <dbReference type="EMBL" id="SHK78032.1"/>
    </source>
</evidence>
<evidence type="ECO:0000256" key="7">
    <source>
        <dbReference type="RuleBase" id="RU363032"/>
    </source>
</evidence>
<dbReference type="RefSeq" id="WP_073277971.1">
    <property type="nucleotide sequence ID" value="NZ_FRAC01000017.1"/>
</dbReference>
<dbReference type="AlphaFoldDB" id="A0A1M6V978"/>
<gene>
    <name evidence="9" type="ORF">SAMN02745136_03331</name>
</gene>
<protein>
    <submittedName>
        <fullName evidence="9">Multiple sugar transport system permease protein</fullName>
    </submittedName>
</protein>
<dbReference type="SUPFAM" id="SSF161098">
    <property type="entry name" value="MetI-like"/>
    <property type="match status" value="1"/>
</dbReference>
<dbReference type="Pfam" id="PF00528">
    <property type="entry name" value="BPD_transp_1"/>
    <property type="match status" value="1"/>
</dbReference>
<feature type="transmembrane region" description="Helical" evidence="7">
    <location>
        <begin position="249"/>
        <end position="270"/>
    </location>
</feature>
<dbReference type="Gene3D" id="1.10.3720.10">
    <property type="entry name" value="MetI-like"/>
    <property type="match status" value="1"/>
</dbReference>
<keyword evidence="4 7" id="KW-0812">Transmembrane</keyword>
<evidence type="ECO:0000256" key="3">
    <source>
        <dbReference type="ARBA" id="ARBA00022475"/>
    </source>
</evidence>
<dbReference type="OrthoDB" id="9787837at2"/>
<organism evidence="9 10">
    <name type="scientific">Anaerocolumna jejuensis DSM 15929</name>
    <dbReference type="NCBI Taxonomy" id="1121322"/>
    <lineage>
        <taxon>Bacteria</taxon>
        <taxon>Bacillati</taxon>
        <taxon>Bacillota</taxon>
        <taxon>Clostridia</taxon>
        <taxon>Lachnospirales</taxon>
        <taxon>Lachnospiraceae</taxon>
        <taxon>Anaerocolumna</taxon>
    </lineage>
</organism>
<feature type="transmembrane region" description="Helical" evidence="7">
    <location>
        <begin position="20"/>
        <end position="39"/>
    </location>
</feature>
<comment type="subcellular location">
    <subcellularLocation>
        <location evidence="1 7">Cell membrane</location>
        <topology evidence="1 7">Multi-pass membrane protein</topology>
    </subcellularLocation>
</comment>
<dbReference type="GO" id="GO:0055085">
    <property type="term" value="P:transmembrane transport"/>
    <property type="evidence" value="ECO:0007669"/>
    <property type="project" value="InterPro"/>
</dbReference>
<keyword evidence="6 7" id="KW-0472">Membrane</keyword>
<evidence type="ECO:0000256" key="5">
    <source>
        <dbReference type="ARBA" id="ARBA00022989"/>
    </source>
</evidence>
<evidence type="ECO:0000256" key="2">
    <source>
        <dbReference type="ARBA" id="ARBA00022448"/>
    </source>
</evidence>
<name>A0A1M6V978_9FIRM</name>
<keyword evidence="10" id="KW-1185">Reference proteome</keyword>
<dbReference type="InterPro" id="IPR035906">
    <property type="entry name" value="MetI-like_sf"/>
</dbReference>
<evidence type="ECO:0000259" key="8">
    <source>
        <dbReference type="PROSITE" id="PS50928"/>
    </source>
</evidence>
<comment type="similarity">
    <text evidence="7">Belongs to the binding-protein-dependent transport system permease family.</text>
</comment>
<dbReference type="STRING" id="1121322.SAMN02745136_03331"/>
<proteinExistence type="inferred from homology"/>
<keyword evidence="5 7" id="KW-1133">Transmembrane helix</keyword>
<evidence type="ECO:0000256" key="4">
    <source>
        <dbReference type="ARBA" id="ARBA00022692"/>
    </source>
</evidence>
<keyword evidence="9" id="KW-0762">Sugar transport</keyword>
<feature type="domain" description="ABC transmembrane type-1" evidence="8">
    <location>
        <begin position="81"/>
        <end position="270"/>
    </location>
</feature>
<evidence type="ECO:0000256" key="1">
    <source>
        <dbReference type="ARBA" id="ARBA00004651"/>
    </source>
</evidence>
<dbReference type="CDD" id="cd06261">
    <property type="entry name" value="TM_PBP2"/>
    <property type="match status" value="1"/>
</dbReference>
<dbReference type="InterPro" id="IPR000515">
    <property type="entry name" value="MetI-like"/>
</dbReference>
<accession>A0A1M6V978</accession>
<reference evidence="9 10" key="1">
    <citation type="submission" date="2016-11" db="EMBL/GenBank/DDBJ databases">
        <authorList>
            <person name="Jaros S."/>
            <person name="Januszkiewicz K."/>
            <person name="Wedrychowicz H."/>
        </authorList>
    </citation>
    <scope>NUCLEOTIDE SEQUENCE [LARGE SCALE GENOMIC DNA]</scope>
    <source>
        <strain evidence="9 10">DSM 15929</strain>
    </source>
</reference>
<keyword evidence="2 7" id="KW-0813">Transport</keyword>
<sequence length="285" mass="31991">MSVKSINRNKNRKKVKPGTIAIYILCIVVGISMVIPFFWMVSASFKEKAEIFTTPIQWIPKVFRSVNYDTVLHKIPFPIYFFNTAKISIIITSLQLITCSMAGYAFSKLEFPGRDKIFLGYLGTMMVPWHAIMIPQFIVIQKMGLYNTHWSLILTGAFSAFGVFIMRQNMLSIPNSLNEAAKIDGCGPFRIYTKIILPLSKTGLATLTALTFTSVWNDYMGPMIYLDTDTMKTIQLGLATFKREFDTNYGAIMAGTVISLIPVVIVYALAQKYIVEGVAYTGMKG</sequence>
<dbReference type="PANTHER" id="PTHR43744">
    <property type="entry name" value="ABC TRANSPORTER PERMEASE PROTEIN MG189-RELATED-RELATED"/>
    <property type="match status" value="1"/>
</dbReference>
<keyword evidence="3" id="KW-1003">Cell membrane</keyword>
<feature type="transmembrane region" description="Helical" evidence="7">
    <location>
        <begin position="118"/>
        <end position="138"/>
    </location>
</feature>
<evidence type="ECO:0000313" key="10">
    <source>
        <dbReference type="Proteomes" id="UP000184386"/>
    </source>
</evidence>
<feature type="transmembrane region" description="Helical" evidence="7">
    <location>
        <begin position="150"/>
        <end position="166"/>
    </location>
</feature>
<dbReference type="Proteomes" id="UP000184386">
    <property type="component" value="Unassembled WGS sequence"/>
</dbReference>